<dbReference type="OrthoDB" id="7172864at2"/>
<evidence type="ECO:0000313" key="1">
    <source>
        <dbReference type="EMBL" id="AVO43842.1"/>
    </source>
</evidence>
<gene>
    <name evidence="1" type="ORF">C6569_01455</name>
</gene>
<reference evidence="1 2" key="1">
    <citation type="submission" date="2018-03" db="EMBL/GenBank/DDBJ databases">
        <title>Genome sequencing of Phreatobacter sp.</title>
        <authorList>
            <person name="Kim S.-J."/>
            <person name="Heo J."/>
            <person name="Kwon S.-W."/>
        </authorList>
    </citation>
    <scope>NUCLEOTIDE SEQUENCE [LARGE SCALE GENOMIC DNA]</scope>
    <source>
        <strain evidence="1 2">S-12</strain>
    </source>
</reference>
<evidence type="ECO:0000313" key="2">
    <source>
        <dbReference type="Proteomes" id="UP000237889"/>
    </source>
</evidence>
<proteinExistence type="predicted"/>
<keyword evidence="2" id="KW-1185">Reference proteome</keyword>
<sequence>MLDAVRQESRIELTPERLRAANIHPETRLATDYLNHFNEVIMLLELVPSMPDCLDDVLAWQPASYEEHFIRSHYRDKDLVLEAFAEAPVGSRRRFLALVEEMDTVMLETIAQLKAHAGTPVAGYIAEEASDRLKHLAARTSGIMNAVIHDDDEGEGASAQDAIDALMTR</sequence>
<accession>A0A2S0N6Q2</accession>
<dbReference type="KEGG" id="phr:C6569_01455"/>
<name>A0A2S0N6Q2_9HYPH</name>
<dbReference type="Proteomes" id="UP000237889">
    <property type="component" value="Chromosome"/>
</dbReference>
<protein>
    <submittedName>
        <fullName evidence="1">Uncharacterized protein</fullName>
    </submittedName>
</protein>
<organism evidence="1 2">
    <name type="scientific">Phreatobacter cathodiphilus</name>
    <dbReference type="NCBI Taxonomy" id="1868589"/>
    <lineage>
        <taxon>Bacteria</taxon>
        <taxon>Pseudomonadati</taxon>
        <taxon>Pseudomonadota</taxon>
        <taxon>Alphaproteobacteria</taxon>
        <taxon>Hyphomicrobiales</taxon>
        <taxon>Phreatobacteraceae</taxon>
        <taxon>Phreatobacter</taxon>
    </lineage>
</organism>
<dbReference type="RefSeq" id="WP_106747172.1">
    <property type="nucleotide sequence ID" value="NZ_CP027668.1"/>
</dbReference>
<dbReference type="EMBL" id="CP027668">
    <property type="protein sequence ID" value="AVO43842.1"/>
    <property type="molecule type" value="Genomic_DNA"/>
</dbReference>
<dbReference type="AlphaFoldDB" id="A0A2S0N6Q2"/>